<feature type="region of interest" description="Disordered" evidence="1">
    <location>
        <begin position="192"/>
        <end position="220"/>
    </location>
</feature>
<keyword evidence="4" id="KW-1185">Reference proteome</keyword>
<evidence type="ECO:0000256" key="1">
    <source>
        <dbReference type="SAM" id="MobiDB-lite"/>
    </source>
</evidence>
<feature type="transmembrane region" description="Helical" evidence="2">
    <location>
        <begin position="68"/>
        <end position="89"/>
    </location>
</feature>
<dbReference type="EMBL" id="VOKX01000001">
    <property type="protein sequence ID" value="KAB7852678.1"/>
    <property type="molecule type" value="Genomic_DNA"/>
</dbReference>
<dbReference type="Proteomes" id="UP000327000">
    <property type="component" value="Unassembled WGS sequence"/>
</dbReference>
<evidence type="ECO:0000313" key="3">
    <source>
        <dbReference type="EMBL" id="KAB7852678.1"/>
    </source>
</evidence>
<organism evidence="3 4">
    <name type="scientific">Streptomyces mobaraensis</name>
    <name type="common">Streptoverticillium mobaraense</name>
    <dbReference type="NCBI Taxonomy" id="35621"/>
    <lineage>
        <taxon>Bacteria</taxon>
        <taxon>Bacillati</taxon>
        <taxon>Actinomycetota</taxon>
        <taxon>Actinomycetes</taxon>
        <taxon>Kitasatosporales</taxon>
        <taxon>Streptomycetaceae</taxon>
        <taxon>Streptomyces</taxon>
    </lineage>
</organism>
<gene>
    <name evidence="3" type="ORF">FRZ00_00225</name>
</gene>
<accession>A0A5N5WFI6</accession>
<feature type="transmembrane region" description="Helical" evidence="2">
    <location>
        <begin position="21"/>
        <end position="42"/>
    </location>
</feature>
<keyword evidence="2" id="KW-0472">Membrane</keyword>
<proteinExistence type="predicted"/>
<keyword evidence="2" id="KW-1133">Transmembrane helix</keyword>
<name>A0A5N5WFI6_STRMB</name>
<evidence type="ECO:0000256" key="2">
    <source>
        <dbReference type="SAM" id="Phobius"/>
    </source>
</evidence>
<dbReference type="OrthoDB" id="2717873at2"/>
<evidence type="ECO:0000313" key="4">
    <source>
        <dbReference type="Proteomes" id="UP000327000"/>
    </source>
</evidence>
<keyword evidence="2" id="KW-0812">Transmembrane</keyword>
<dbReference type="AlphaFoldDB" id="A0A5N5WFI6"/>
<feature type="transmembrane region" description="Helical" evidence="2">
    <location>
        <begin position="110"/>
        <end position="131"/>
    </location>
</feature>
<sequence length="220" mass="23869">MTARARRAGPHGRTAAGVPRWAVWAAYATSLTALPAGLWRILSVDFRVPLMEVAPDADPPPAWFGGEWWYVIALSAVSEALAFLAVGLVSEWGERWPRGIPRLGGRRIPILAAVVPAGLGATVNTLLWPYAMTMISLGHKVDGSGDAGFGTHGWREAVFYGAYWPLAAWGPLLGILTVHYYRRRRAAESVGTEPVMTGQCQGGRQPSRMMRAGHTVKTPR</sequence>
<reference evidence="3 4" key="1">
    <citation type="journal article" date="2019" name="Microb. Cell Fact.">
        <title>Exploring novel herbicidin analogues by transcriptional regulator overexpression and MS/MS molecular networking.</title>
        <authorList>
            <person name="Shi Y."/>
            <person name="Gu R."/>
            <person name="Li Y."/>
            <person name="Wang X."/>
            <person name="Ren W."/>
            <person name="Li X."/>
            <person name="Wang L."/>
            <person name="Xie Y."/>
            <person name="Hong B."/>
        </authorList>
    </citation>
    <scope>NUCLEOTIDE SEQUENCE [LARGE SCALE GENOMIC DNA]</scope>
    <source>
        <strain evidence="3 4">US-43</strain>
    </source>
</reference>
<feature type="transmembrane region" description="Helical" evidence="2">
    <location>
        <begin position="162"/>
        <end position="181"/>
    </location>
</feature>
<comment type="caution">
    <text evidence="3">The sequence shown here is derived from an EMBL/GenBank/DDBJ whole genome shotgun (WGS) entry which is preliminary data.</text>
</comment>
<protein>
    <submittedName>
        <fullName evidence="3">Uncharacterized protein</fullName>
    </submittedName>
</protein>
<dbReference type="RefSeq" id="WP_152262062.1">
    <property type="nucleotide sequence ID" value="NZ_VOKX01000001.1"/>
</dbReference>